<dbReference type="Proteomes" id="UP000313390">
    <property type="component" value="Unassembled WGS sequence"/>
</dbReference>
<dbReference type="EMBL" id="JACIEX010000007">
    <property type="protein sequence ID" value="MBB4094786.1"/>
    <property type="molecule type" value="Genomic_DNA"/>
</dbReference>
<accession>A0A5C5CJ36</accession>
<reference evidence="2 3" key="1">
    <citation type="journal article" date="2011" name="Int. J. Syst. Evol. Microbiol.">
        <title>Ochrobactrum pecoris sp. nov., isolated from farm animals.</title>
        <authorList>
            <person name="Kampfer P."/>
            <person name="Huber B."/>
            <person name="Busse H.J."/>
            <person name="Scholz H.C."/>
            <person name="Tomaso H."/>
            <person name="Hotzel H."/>
            <person name="Melzer F."/>
        </authorList>
    </citation>
    <scope>NUCLEOTIDE SEQUENCE [LARGE SCALE GENOMIC DNA]</scope>
    <source>
        <strain evidence="2 3">08RB2639</strain>
    </source>
</reference>
<proteinExistence type="predicted"/>
<dbReference type="AlphaFoldDB" id="A0A5C5CJ36"/>
<name>A0A5C5CJ36_9HYPH</name>
<dbReference type="RefSeq" id="WP_140021297.1">
    <property type="nucleotide sequence ID" value="NZ_JACIEX010000007.1"/>
</dbReference>
<evidence type="ECO:0000313" key="3">
    <source>
        <dbReference type="Proteomes" id="UP000313390"/>
    </source>
</evidence>
<evidence type="ECO:0000313" key="4">
    <source>
        <dbReference type="Proteomes" id="UP000553980"/>
    </source>
</evidence>
<dbReference type="Proteomes" id="UP000553980">
    <property type="component" value="Unassembled WGS sequence"/>
</dbReference>
<evidence type="ECO:0000313" key="2">
    <source>
        <dbReference type="EMBL" id="TNV11278.1"/>
    </source>
</evidence>
<reference evidence="2" key="2">
    <citation type="submission" date="2019-06" db="EMBL/GenBank/DDBJ databases">
        <authorList>
            <person name="Hu M."/>
        </authorList>
    </citation>
    <scope>NUCLEOTIDE SEQUENCE</scope>
    <source>
        <strain evidence="2">08RB2639</strain>
    </source>
</reference>
<comment type="caution">
    <text evidence="2">The sequence shown here is derived from an EMBL/GenBank/DDBJ whole genome shotgun (WGS) entry which is preliminary data.</text>
</comment>
<sequence>MKTGKLWTIDEFISDASNVLSSVALSGPQFLVANGKTYRIESVEDADADKVKDILIGGGPLESGEKLD</sequence>
<protein>
    <submittedName>
        <fullName evidence="2">Uncharacterized protein</fullName>
    </submittedName>
</protein>
<evidence type="ECO:0000313" key="1">
    <source>
        <dbReference type="EMBL" id="MBB4094786.1"/>
    </source>
</evidence>
<dbReference type="EMBL" id="VEWK01000007">
    <property type="protein sequence ID" value="TNV11278.1"/>
    <property type="molecule type" value="Genomic_DNA"/>
</dbReference>
<reference evidence="1 4" key="3">
    <citation type="submission" date="2020-08" db="EMBL/GenBank/DDBJ databases">
        <title>Genomic Encyclopedia of Type Strains, Phase IV (KMG-IV): sequencing the most valuable type-strain genomes for metagenomic binning, comparative biology and taxonomic classification.</title>
        <authorList>
            <person name="Goeker M."/>
        </authorList>
    </citation>
    <scope>NUCLEOTIDE SEQUENCE [LARGE SCALE GENOMIC DNA]</scope>
    <source>
        <strain evidence="1 4">DSM 23868</strain>
    </source>
</reference>
<organism evidence="2 3">
    <name type="scientific">Brucella pecoris</name>
    <dbReference type="NCBI Taxonomy" id="867683"/>
    <lineage>
        <taxon>Bacteria</taxon>
        <taxon>Pseudomonadati</taxon>
        <taxon>Pseudomonadota</taxon>
        <taxon>Alphaproteobacteria</taxon>
        <taxon>Hyphomicrobiales</taxon>
        <taxon>Brucellaceae</taxon>
        <taxon>Brucella/Ochrobactrum group</taxon>
        <taxon>Brucella</taxon>
    </lineage>
</organism>
<keyword evidence="4" id="KW-1185">Reference proteome</keyword>
<dbReference type="OrthoDB" id="8468114at2"/>
<gene>
    <name evidence="2" type="ORF">FIB18_13970</name>
    <name evidence="1" type="ORF">GGQ79_003321</name>
</gene>